<reference evidence="3" key="1">
    <citation type="submission" date="2017-02" db="UniProtKB">
        <authorList>
            <consortium name="WormBaseParasite"/>
        </authorList>
    </citation>
    <scope>IDENTIFICATION</scope>
</reference>
<proteinExistence type="predicted"/>
<dbReference type="AlphaFoldDB" id="A0A0N5A1R6"/>
<sequence length="75" mass="8828">MNKIDWKKRIKTGIVSSLLVGGIGVVLLGVYEISRFVKRSSDSYNHRYHEEMEDYLYMKELEARKKLANSKTFEK</sequence>
<keyword evidence="2" id="KW-1185">Reference proteome</keyword>
<name>A0A0N5A1R6_PARTI</name>
<keyword evidence="1" id="KW-0472">Membrane</keyword>
<dbReference type="WBParaSite" id="PTRK_0001556500.1">
    <property type="protein sequence ID" value="PTRK_0001556500.1"/>
    <property type="gene ID" value="PTRK_0001556500"/>
</dbReference>
<feature type="transmembrane region" description="Helical" evidence="1">
    <location>
        <begin position="12"/>
        <end position="31"/>
    </location>
</feature>
<evidence type="ECO:0000256" key="1">
    <source>
        <dbReference type="SAM" id="Phobius"/>
    </source>
</evidence>
<organism evidence="2 3">
    <name type="scientific">Parastrongyloides trichosuri</name>
    <name type="common">Possum-specific nematode worm</name>
    <dbReference type="NCBI Taxonomy" id="131310"/>
    <lineage>
        <taxon>Eukaryota</taxon>
        <taxon>Metazoa</taxon>
        <taxon>Ecdysozoa</taxon>
        <taxon>Nematoda</taxon>
        <taxon>Chromadorea</taxon>
        <taxon>Rhabditida</taxon>
        <taxon>Tylenchina</taxon>
        <taxon>Panagrolaimomorpha</taxon>
        <taxon>Strongyloidoidea</taxon>
        <taxon>Strongyloididae</taxon>
        <taxon>Parastrongyloides</taxon>
    </lineage>
</organism>
<accession>A0A0N5A1R6</accession>
<evidence type="ECO:0000313" key="2">
    <source>
        <dbReference type="Proteomes" id="UP000038045"/>
    </source>
</evidence>
<keyword evidence="1" id="KW-0812">Transmembrane</keyword>
<protein>
    <submittedName>
        <fullName evidence="3">COX6C domain-containing protein</fullName>
    </submittedName>
</protein>
<evidence type="ECO:0000313" key="3">
    <source>
        <dbReference type="WBParaSite" id="PTRK_0001556500.1"/>
    </source>
</evidence>
<keyword evidence="1" id="KW-1133">Transmembrane helix</keyword>
<dbReference type="Proteomes" id="UP000038045">
    <property type="component" value="Unplaced"/>
</dbReference>